<dbReference type="Pfam" id="PF00528">
    <property type="entry name" value="BPD_transp_1"/>
    <property type="match status" value="1"/>
</dbReference>
<feature type="transmembrane region" description="Helical" evidence="8">
    <location>
        <begin position="265"/>
        <end position="289"/>
    </location>
</feature>
<feature type="transmembrane region" description="Helical" evidence="8">
    <location>
        <begin position="161"/>
        <end position="182"/>
    </location>
</feature>
<dbReference type="PANTHER" id="PTHR43357">
    <property type="entry name" value="INNER MEMBRANE ABC TRANSPORTER PERMEASE PROTEIN YDCV"/>
    <property type="match status" value="1"/>
</dbReference>
<dbReference type="GO" id="GO:0005886">
    <property type="term" value="C:plasma membrane"/>
    <property type="evidence" value="ECO:0007669"/>
    <property type="project" value="UniProtKB-SubCell"/>
</dbReference>
<evidence type="ECO:0000256" key="5">
    <source>
        <dbReference type="ARBA" id="ARBA00022692"/>
    </source>
</evidence>
<evidence type="ECO:0000256" key="3">
    <source>
        <dbReference type="ARBA" id="ARBA00022475"/>
    </source>
</evidence>
<sequence>MIGLLRTGSNKLFSNKAHKFRPYLFLLPGLIIVACLVGYGLFSAIVESLSTPENEGDFYYYIELWQNNTFLQALGISIWVAAVSTVISILVGLYLTRTMVRLFRKDHWKFLAWLPMLIPHFVAAYLVFLLFSPSGWVSSMFYQLGWIGSIGEFPVMVNDPFYLGVIFTYIWKEIPFVILMLLPVYQEMDLRYEDVSRTLGGSKWTVFKTVEFPWVWPVSIEVFLILFVFILGAFEVPALLGVTYPKMLPVLAYDWFYQAAWVNRPLAQAMMVCLSIVSLFAAILILTFSRRWRKKWTVRREEI</sequence>
<evidence type="ECO:0000256" key="4">
    <source>
        <dbReference type="ARBA" id="ARBA00022519"/>
    </source>
</evidence>
<protein>
    <submittedName>
        <fullName evidence="10">ABC transporter permease</fullName>
    </submittedName>
</protein>
<dbReference type="InterPro" id="IPR035906">
    <property type="entry name" value="MetI-like_sf"/>
</dbReference>
<dbReference type="AlphaFoldDB" id="A0A323T7I8"/>
<feature type="domain" description="ABC transmembrane type-1" evidence="9">
    <location>
        <begin position="74"/>
        <end position="285"/>
    </location>
</feature>
<keyword evidence="5 8" id="KW-0812">Transmembrane</keyword>
<gene>
    <name evidence="10" type="ORF">CR194_18750</name>
</gene>
<keyword evidence="7 8" id="KW-0472">Membrane</keyword>
<dbReference type="EMBL" id="PDOD01000006">
    <property type="protein sequence ID" value="PYZ91669.1"/>
    <property type="molecule type" value="Genomic_DNA"/>
</dbReference>
<evidence type="ECO:0000313" key="11">
    <source>
        <dbReference type="Proteomes" id="UP000248214"/>
    </source>
</evidence>
<accession>A0A323T7I8</accession>
<feature type="transmembrane region" description="Helical" evidence="8">
    <location>
        <begin position="70"/>
        <end position="96"/>
    </location>
</feature>
<dbReference type="Proteomes" id="UP000248214">
    <property type="component" value="Unassembled WGS sequence"/>
</dbReference>
<dbReference type="InterPro" id="IPR000515">
    <property type="entry name" value="MetI-like"/>
</dbReference>
<feature type="transmembrane region" description="Helical" evidence="8">
    <location>
        <begin position="108"/>
        <end position="131"/>
    </location>
</feature>
<keyword evidence="3" id="KW-1003">Cell membrane</keyword>
<dbReference type="Gene3D" id="1.10.3720.10">
    <property type="entry name" value="MetI-like"/>
    <property type="match status" value="1"/>
</dbReference>
<keyword evidence="6 8" id="KW-1133">Transmembrane helix</keyword>
<dbReference type="GO" id="GO:0055085">
    <property type="term" value="P:transmembrane transport"/>
    <property type="evidence" value="ECO:0007669"/>
    <property type="project" value="InterPro"/>
</dbReference>
<feature type="transmembrane region" description="Helical" evidence="8">
    <location>
        <begin position="20"/>
        <end position="42"/>
    </location>
</feature>
<feature type="transmembrane region" description="Helical" evidence="8">
    <location>
        <begin position="222"/>
        <end position="245"/>
    </location>
</feature>
<proteinExistence type="inferred from homology"/>
<dbReference type="CDD" id="cd06261">
    <property type="entry name" value="TM_PBP2"/>
    <property type="match status" value="1"/>
</dbReference>
<dbReference type="PANTHER" id="PTHR43357:SF4">
    <property type="entry name" value="INNER MEMBRANE ABC TRANSPORTER PERMEASE PROTEIN YDCV"/>
    <property type="match status" value="1"/>
</dbReference>
<evidence type="ECO:0000256" key="6">
    <source>
        <dbReference type="ARBA" id="ARBA00022989"/>
    </source>
</evidence>
<evidence type="ECO:0000256" key="1">
    <source>
        <dbReference type="ARBA" id="ARBA00004429"/>
    </source>
</evidence>
<keyword evidence="4" id="KW-0997">Cell inner membrane</keyword>
<evidence type="ECO:0000256" key="8">
    <source>
        <dbReference type="RuleBase" id="RU363032"/>
    </source>
</evidence>
<dbReference type="OrthoDB" id="9785836at2"/>
<reference evidence="10 11" key="1">
    <citation type="submission" date="2017-10" db="EMBL/GenBank/DDBJ databases">
        <title>Bacillus sp. nov., a halophilic bacterium isolated from a Keqin Lake.</title>
        <authorList>
            <person name="Wang H."/>
        </authorList>
    </citation>
    <scope>NUCLEOTIDE SEQUENCE [LARGE SCALE GENOMIC DNA]</scope>
    <source>
        <strain evidence="10 11">KQ-12</strain>
    </source>
</reference>
<evidence type="ECO:0000313" key="10">
    <source>
        <dbReference type="EMBL" id="PYZ91669.1"/>
    </source>
</evidence>
<comment type="similarity">
    <text evidence="8">Belongs to the binding-protein-dependent transport system permease family.</text>
</comment>
<keyword evidence="11" id="KW-1185">Reference proteome</keyword>
<dbReference type="SUPFAM" id="SSF161098">
    <property type="entry name" value="MetI-like"/>
    <property type="match status" value="1"/>
</dbReference>
<organism evidence="10 11">
    <name type="scientific">Salipaludibacillus keqinensis</name>
    <dbReference type="NCBI Taxonomy" id="2045207"/>
    <lineage>
        <taxon>Bacteria</taxon>
        <taxon>Bacillati</taxon>
        <taxon>Bacillota</taxon>
        <taxon>Bacilli</taxon>
        <taxon>Bacillales</taxon>
        <taxon>Bacillaceae</taxon>
    </lineage>
</organism>
<name>A0A323T7I8_9BACI</name>
<comment type="caution">
    <text evidence="10">The sequence shown here is derived from an EMBL/GenBank/DDBJ whole genome shotgun (WGS) entry which is preliminary data.</text>
</comment>
<comment type="subcellular location">
    <subcellularLocation>
        <location evidence="1">Cell inner membrane</location>
        <topology evidence="1">Multi-pass membrane protein</topology>
    </subcellularLocation>
    <subcellularLocation>
        <location evidence="8">Cell membrane</location>
        <topology evidence="8">Multi-pass membrane protein</topology>
    </subcellularLocation>
</comment>
<keyword evidence="2 8" id="KW-0813">Transport</keyword>
<dbReference type="PROSITE" id="PS51257">
    <property type="entry name" value="PROKAR_LIPOPROTEIN"/>
    <property type="match status" value="1"/>
</dbReference>
<evidence type="ECO:0000259" key="9">
    <source>
        <dbReference type="PROSITE" id="PS50928"/>
    </source>
</evidence>
<evidence type="ECO:0000256" key="2">
    <source>
        <dbReference type="ARBA" id="ARBA00022448"/>
    </source>
</evidence>
<dbReference type="PROSITE" id="PS50928">
    <property type="entry name" value="ABC_TM1"/>
    <property type="match status" value="1"/>
</dbReference>
<evidence type="ECO:0000256" key="7">
    <source>
        <dbReference type="ARBA" id="ARBA00023136"/>
    </source>
</evidence>